<keyword evidence="7" id="KW-1185">Reference proteome</keyword>
<keyword evidence="4" id="KW-0472">Membrane</keyword>
<evidence type="ECO:0000256" key="4">
    <source>
        <dbReference type="SAM" id="Phobius"/>
    </source>
</evidence>
<evidence type="ECO:0000259" key="5">
    <source>
        <dbReference type="PROSITE" id="PS01358"/>
    </source>
</evidence>
<feature type="transmembrane region" description="Helical" evidence="4">
    <location>
        <begin position="44"/>
        <end position="61"/>
    </location>
</feature>
<dbReference type="InterPro" id="IPR001876">
    <property type="entry name" value="Znf_RanBP2"/>
</dbReference>
<evidence type="ECO:0000256" key="1">
    <source>
        <dbReference type="ARBA" id="ARBA00022723"/>
    </source>
</evidence>
<evidence type="ECO:0000256" key="3">
    <source>
        <dbReference type="ARBA" id="ARBA00022833"/>
    </source>
</evidence>
<accession>A0ABU9C2R9</accession>
<evidence type="ECO:0000256" key="2">
    <source>
        <dbReference type="ARBA" id="ARBA00022771"/>
    </source>
</evidence>
<evidence type="ECO:0000313" key="7">
    <source>
        <dbReference type="Proteomes" id="UP001371218"/>
    </source>
</evidence>
<proteinExistence type="predicted"/>
<keyword evidence="1" id="KW-0479">Metal-binding</keyword>
<sequence>MINTLLAALLILSTIGTVLAAFLELLSGGSASGSHNSTRDFVPFMALCLILAVASAVALIWRKWGRRMVATAKMAIESAPAAENAPPAYSWTCLVCDTANPPGSGACAGCGSSPFLSSTQIAQARQRHMDGRAG</sequence>
<dbReference type="PROSITE" id="PS01358">
    <property type="entry name" value="ZF_RANBP2_1"/>
    <property type="match status" value="1"/>
</dbReference>
<keyword evidence="2" id="KW-0863">Zinc-finger</keyword>
<gene>
    <name evidence="6" type="ORF">AACH06_29535</name>
</gene>
<dbReference type="Proteomes" id="UP001371218">
    <property type="component" value="Unassembled WGS sequence"/>
</dbReference>
<keyword evidence="4" id="KW-0812">Transmembrane</keyword>
<keyword evidence="4" id="KW-1133">Transmembrane helix</keyword>
<dbReference type="RefSeq" id="WP_341429412.1">
    <property type="nucleotide sequence ID" value="NZ_JBBUTG010000046.1"/>
</dbReference>
<name>A0ABU9C2R9_9BURK</name>
<reference evidence="6 7" key="1">
    <citation type="submission" date="2024-04" db="EMBL/GenBank/DDBJ databases">
        <title>Novel species of the genus Ideonella isolated from streams.</title>
        <authorList>
            <person name="Lu H."/>
        </authorList>
    </citation>
    <scope>NUCLEOTIDE SEQUENCE [LARGE SCALE GENOMIC DNA]</scope>
    <source>
        <strain evidence="6 7">DXS29W</strain>
    </source>
</reference>
<evidence type="ECO:0000313" key="6">
    <source>
        <dbReference type="EMBL" id="MEK8034978.1"/>
    </source>
</evidence>
<organism evidence="6 7">
    <name type="scientific">Ideonella lacteola</name>
    <dbReference type="NCBI Taxonomy" id="2984193"/>
    <lineage>
        <taxon>Bacteria</taxon>
        <taxon>Pseudomonadati</taxon>
        <taxon>Pseudomonadota</taxon>
        <taxon>Betaproteobacteria</taxon>
        <taxon>Burkholderiales</taxon>
        <taxon>Sphaerotilaceae</taxon>
        <taxon>Ideonella</taxon>
    </lineage>
</organism>
<feature type="domain" description="RanBP2-type" evidence="5">
    <location>
        <begin position="91"/>
        <end position="110"/>
    </location>
</feature>
<dbReference type="EMBL" id="JBBUTG010000046">
    <property type="protein sequence ID" value="MEK8034978.1"/>
    <property type="molecule type" value="Genomic_DNA"/>
</dbReference>
<comment type="caution">
    <text evidence="6">The sequence shown here is derived from an EMBL/GenBank/DDBJ whole genome shotgun (WGS) entry which is preliminary data.</text>
</comment>
<keyword evidence="3" id="KW-0862">Zinc</keyword>
<protein>
    <recommendedName>
        <fullName evidence="5">RanBP2-type domain-containing protein</fullName>
    </recommendedName>
</protein>